<dbReference type="AlphaFoldDB" id="A0A1M7PZG1"/>
<feature type="region of interest" description="Disordered" evidence="1">
    <location>
        <begin position="234"/>
        <end position="264"/>
    </location>
</feature>
<feature type="compositionally biased region" description="Low complexity" evidence="1">
    <location>
        <begin position="234"/>
        <end position="244"/>
    </location>
</feature>
<dbReference type="RefSeq" id="WP_073502067.1">
    <property type="nucleotide sequence ID" value="NZ_FRBI01000027.1"/>
</dbReference>
<dbReference type="EMBL" id="FRBI01000027">
    <property type="protein sequence ID" value="SHN23164.1"/>
    <property type="molecule type" value="Genomic_DNA"/>
</dbReference>
<proteinExistence type="predicted"/>
<feature type="compositionally biased region" description="Polar residues" evidence="1">
    <location>
        <begin position="351"/>
        <end position="361"/>
    </location>
</feature>
<gene>
    <name evidence="2" type="ORF">SAMN05216499_12781</name>
</gene>
<dbReference type="STRING" id="310782.SAMN05216499_12781"/>
<evidence type="ECO:0000256" key="1">
    <source>
        <dbReference type="SAM" id="MobiDB-lite"/>
    </source>
</evidence>
<feature type="compositionally biased region" description="Pro residues" evidence="1">
    <location>
        <begin position="365"/>
        <end position="377"/>
    </location>
</feature>
<accession>A0A1M7PZG1</accession>
<keyword evidence="3" id="KW-1185">Reference proteome</keyword>
<name>A0A1M7PZG1_9ACTN</name>
<evidence type="ECO:0000313" key="2">
    <source>
        <dbReference type="EMBL" id="SHN23164.1"/>
    </source>
</evidence>
<feature type="region of interest" description="Disordered" evidence="1">
    <location>
        <begin position="348"/>
        <end position="384"/>
    </location>
</feature>
<dbReference type="Proteomes" id="UP000184111">
    <property type="component" value="Unassembled WGS sequence"/>
</dbReference>
<reference evidence="2 3" key="1">
    <citation type="submission" date="2016-11" db="EMBL/GenBank/DDBJ databases">
        <authorList>
            <person name="Jaros S."/>
            <person name="Januszkiewicz K."/>
            <person name="Wedrychowicz H."/>
        </authorList>
    </citation>
    <scope>NUCLEOTIDE SEQUENCE [LARGE SCALE GENOMIC DNA]</scope>
    <source>
        <strain evidence="2 3">CGMCC 4.2025</strain>
    </source>
</reference>
<sequence>MNPHDPAVRPGAHLVAAELGIEDPRELGERHEPQSPLDMVGRLVATSAHEVDDLHGDLTRAAQTAITSLQPVVEGKPPLGRGSYGLLGATGPLLEVLAGRRVSAYQHLLGAVSAYRRLLPEAGDAAAERLGLELERTAEEAPGRDDDWAVAGDRQLQALRAVERGGLRLKLSALSEQDRYLSDGTGILIPIWAQTVERMITDGLLDLDTTATPAHGQLLSLTALGREALRAADDAAAATGTGPEADARGDANPAQAAAGSDLTVDPLPTREELLALEEIKHGAVLLKERAFRSGLRVETGSGARIAPTTVEAMQERGWTERDESTSLNFGQQLSLTSSGEAAFRAGCAQDPRTTAALSRSTPNVLPSPPAQPPPAGPTNPTRSR</sequence>
<organism evidence="2 3">
    <name type="scientific">Actinacidiphila paucisporea</name>
    <dbReference type="NCBI Taxonomy" id="310782"/>
    <lineage>
        <taxon>Bacteria</taxon>
        <taxon>Bacillati</taxon>
        <taxon>Actinomycetota</taxon>
        <taxon>Actinomycetes</taxon>
        <taxon>Kitasatosporales</taxon>
        <taxon>Streptomycetaceae</taxon>
        <taxon>Actinacidiphila</taxon>
    </lineage>
</organism>
<protein>
    <submittedName>
        <fullName evidence="2">Uncharacterized protein</fullName>
    </submittedName>
</protein>
<evidence type="ECO:0000313" key="3">
    <source>
        <dbReference type="Proteomes" id="UP000184111"/>
    </source>
</evidence>
<dbReference type="OrthoDB" id="4081277at2"/>